<dbReference type="GO" id="GO:0003677">
    <property type="term" value="F:DNA binding"/>
    <property type="evidence" value="ECO:0007669"/>
    <property type="project" value="InterPro"/>
</dbReference>
<evidence type="ECO:0000313" key="3">
    <source>
        <dbReference type="Proteomes" id="UP001248134"/>
    </source>
</evidence>
<dbReference type="AlphaFoldDB" id="A0A2H3MDN9"/>
<dbReference type="InterPro" id="IPR001387">
    <property type="entry name" value="Cro/C1-type_HTH"/>
</dbReference>
<evidence type="ECO:0000313" key="2">
    <source>
        <dbReference type="EMBL" id="MDR4324910.1"/>
    </source>
</evidence>
<dbReference type="InterPro" id="IPR010982">
    <property type="entry name" value="Lambda_DNA-bd_dom_sf"/>
</dbReference>
<dbReference type="Pfam" id="PF13443">
    <property type="entry name" value="HTH_26"/>
    <property type="match status" value="1"/>
</dbReference>
<gene>
    <name evidence="2" type="ORF">FOS08_02805</name>
</gene>
<proteinExistence type="predicted"/>
<dbReference type="KEGG" id="bmyc:DJ92_3908"/>
<dbReference type="EMBL" id="VLYX01000002">
    <property type="protein sequence ID" value="MDR4324910.1"/>
    <property type="molecule type" value="Genomic_DNA"/>
</dbReference>
<sequence length="69" mass="7919">MGFYVDIKRLTCKRGITLDQLSDKTGIHKANLSRMAYGEPVTMRTVNKIAIALNIKEANELLTFRKEEY</sequence>
<dbReference type="Gene3D" id="1.10.260.40">
    <property type="entry name" value="lambda repressor-like DNA-binding domains"/>
    <property type="match status" value="1"/>
</dbReference>
<dbReference type="CDD" id="cd00093">
    <property type="entry name" value="HTH_XRE"/>
    <property type="match status" value="1"/>
</dbReference>
<dbReference type="GeneID" id="34216446"/>
<reference evidence="2" key="1">
    <citation type="submission" date="2019-07" db="EMBL/GenBank/DDBJ databases">
        <title>Phylogenomic Reclassification of ATCC Bacillus Strains and Various Taxa within the Genus Bacillus.</title>
        <authorList>
            <person name="Riojas M.A."/>
            <person name="Frank A.M."/>
            <person name="Fenn S.L."/>
            <person name="King S.P."/>
            <person name="Brower S.M."/>
            <person name="Hazbon M.H."/>
        </authorList>
    </citation>
    <scope>NUCLEOTIDE SEQUENCE</scope>
    <source>
        <strain evidence="2">NR-12239</strain>
    </source>
</reference>
<protein>
    <submittedName>
        <fullName evidence="2">Helix-turn-helix domain-containing protein</fullName>
    </submittedName>
</protein>
<dbReference type="RefSeq" id="WP_018781086.1">
    <property type="nucleotide sequence ID" value="NZ_CP007626.1"/>
</dbReference>
<organism evidence="2 3">
    <name type="scientific">Bacillus pseudomycoides</name>
    <dbReference type="NCBI Taxonomy" id="64104"/>
    <lineage>
        <taxon>Bacteria</taxon>
        <taxon>Bacillati</taxon>
        <taxon>Bacillota</taxon>
        <taxon>Bacilli</taxon>
        <taxon>Bacillales</taxon>
        <taxon>Bacillaceae</taxon>
        <taxon>Bacillus</taxon>
        <taxon>Bacillus cereus group</taxon>
    </lineage>
</organism>
<dbReference type="PROSITE" id="PS50943">
    <property type="entry name" value="HTH_CROC1"/>
    <property type="match status" value="1"/>
</dbReference>
<comment type="caution">
    <text evidence="2">The sequence shown here is derived from an EMBL/GenBank/DDBJ whole genome shotgun (WGS) entry which is preliminary data.</text>
</comment>
<feature type="domain" description="HTH cro/C1-type" evidence="1">
    <location>
        <begin position="7"/>
        <end position="61"/>
    </location>
</feature>
<dbReference type="Proteomes" id="UP001248134">
    <property type="component" value="Unassembled WGS sequence"/>
</dbReference>
<evidence type="ECO:0000259" key="1">
    <source>
        <dbReference type="PROSITE" id="PS50943"/>
    </source>
</evidence>
<name>A0A2H3MDN9_9BACI</name>
<accession>A0A2H3MDN9</accession>
<dbReference type="SUPFAM" id="SSF47413">
    <property type="entry name" value="lambda repressor-like DNA-binding domains"/>
    <property type="match status" value="1"/>
</dbReference>